<evidence type="ECO:0000256" key="1">
    <source>
        <dbReference type="SAM" id="MobiDB-lite"/>
    </source>
</evidence>
<accession>A0A6G1IFS4</accession>
<gene>
    <name evidence="2" type="ORF">K458DRAFT_396421</name>
</gene>
<evidence type="ECO:0000313" key="3">
    <source>
        <dbReference type="Proteomes" id="UP000799291"/>
    </source>
</evidence>
<evidence type="ECO:0000313" key="2">
    <source>
        <dbReference type="EMBL" id="KAF2676985.1"/>
    </source>
</evidence>
<feature type="compositionally biased region" description="Gly residues" evidence="1">
    <location>
        <begin position="96"/>
        <end position="111"/>
    </location>
</feature>
<name>A0A6G1IFS4_9PLEO</name>
<protein>
    <submittedName>
        <fullName evidence="2">Uncharacterized protein</fullName>
    </submittedName>
</protein>
<feature type="region of interest" description="Disordered" evidence="1">
    <location>
        <begin position="92"/>
        <end position="125"/>
    </location>
</feature>
<feature type="compositionally biased region" description="Acidic residues" evidence="1">
    <location>
        <begin position="115"/>
        <end position="125"/>
    </location>
</feature>
<keyword evidence="3" id="KW-1185">Reference proteome</keyword>
<dbReference type="Proteomes" id="UP000799291">
    <property type="component" value="Unassembled WGS sequence"/>
</dbReference>
<reference evidence="2" key="1">
    <citation type="journal article" date="2020" name="Stud. Mycol.">
        <title>101 Dothideomycetes genomes: a test case for predicting lifestyles and emergence of pathogens.</title>
        <authorList>
            <person name="Haridas S."/>
            <person name="Albert R."/>
            <person name="Binder M."/>
            <person name="Bloem J."/>
            <person name="Labutti K."/>
            <person name="Salamov A."/>
            <person name="Andreopoulos B."/>
            <person name="Baker S."/>
            <person name="Barry K."/>
            <person name="Bills G."/>
            <person name="Bluhm B."/>
            <person name="Cannon C."/>
            <person name="Castanera R."/>
            <person name="Culley D."/>
            <person name="Daum C."/>
            <person name="Ezra D."/>
            <person name="Gonzalez J."/>
            <person name="Henrissat B."/>
            <person name="Kuo A."/>
            <person name="Liang C."/>
            <person name="Lipzen A."/>
            <person name="Lutzoni F."/>
            <person name="Magnuson J."/>
            <person name="Mondo S."/>
            <person name="Nolan M."/>
            <person name="Ohm R."/>
            <person name="Pangilinan J."/>
            <person name="Park H.-J."/>
            <person name="Ramirez L."/>
            <person name="Alfaro M."/>
            <person name="Sun H."/>
            <person name="Tritt A."/>
            <person name="Yoshinaga Y."/>
            <person name="Zwiers L.-H."/>
            <person name="Turgeon B."/>
            <person name="Goodwin S."/>
            <person name="Spatafora J."/>
            <person name="Crous P."/>
            <person name="Grigoriev I."/>
        </authorList>
    </citation>
    <scope>NUCLEOTIDE SEQUENCE</scope>
    <source>
        <strain evidence="2">CBS 122367</strain>
    </source>
</reference>
<dbReference type="AlphaFoldDB" id="A0A6G1IFS4"/>
<sequence>MTGFPALKANQLRPSRLFCSSGMFGPQRTILSFLVLFQGFGFPLGSTGSSVALRRACASHEATKFWLQKKDENGEQKQRGRQEWIRLSNLPEVKGRGGVGDKGNGNMGTGRGLEDIDEVEEGDGV</sequence>
<dbReference type="EMBL" id="MU005627">
    <property type="protein sequence ID" value="KAF2676985.1"/>
    <property type="molecule type" value="Genomic_DNA"/>
</dbReference>
<organism evidence="2 3">
    <name type="scientific">Lentithecium fluviatile CBS 122367</name>
    <dbReference type="NCBI Taxonomy" id="1168545"/>
    <lineage>
        <taxon>Eukaryota</taxon>
        <taxon>Fungi</taxon>
        <taxon>Dikarya</taxon>
        <taxon>Ascomycota</taxon>
        <taxon>Pezizomycotina</taxon>
        <taxon>Dothideomycetes</taxon>
        <taxon>Pleosporomycetidae</taxon>
        <taxon>Pleosporales</taxon>
        <taxon>Massarineae</taxon>
        <taxon>Lentitheciaceae</taxon>
        <taxon>Lentithecium</taxon>
    </lineage>
</organism>
<proteinExistence type="predicted"/>